<dbReference type="PIRSF" id="PIRSF000126">
    <property type="entry name" value="11-beta-HSD1"/>
    <property type="match status" value="1"/>
</dbReference>
<organism evidence="4 5">
    <name type="scientific">Brooklawnia propionicigenes</name>
    <dbReference type="NCBI Taxonomy" id="3041175"/>
    <lineage>
        <taxon>Bacteria</taxon>
        <taxon>Bacillati</taxon>
        <taxon>Actinomycetota</taxon>
        <taxon>Actinomycetes</taxon>
        <taxon>Propionibacteriales</taxon>
        <taxon>Propionibacteriaceae</taxon>
        <taxon>Brooklawnia</taxon>
    </lineage>
</organism>
<dbReference type="SUPFAM" id="SSF51735">
    <property type="entry name" value="NAD(P)-binding Rossmann-fold domains"/>
    <property type="match status" value="1"/>
</dbReference>
<evidence type="ECO:0000313" key="5">
    <source>
        <dbReference type="Proteomes" id="UP001431656"/>
    </source>
</evidence>
<dbReference type="PANTHER" id="PTHR44196">
    <property type="entry name" value="DEHYDROGENASE/REDUCTASE SDR FAMILY MEMBER 7B"/>
    <property type="match status" value="1"/>
</dbReference>
<sequence>MATALVTGGTSGIGKAFAAELAGRGYDLVLVARDESRLSRTAAELHDRYGCDVETLRADLAVRGDLDPIIDRLTDPDRPVDILVNDAGFGLNASLLAEDTTIQERAMAVMCTAVLILAGAAGRSMKARGQGIIINVSSVSAWIVKGNYSAIKRWVLTYTQALALELDGTGVQASAVCPGWVKTELHERAGVARPKLPGWAWVEASEVAQCALDGAAAGKTVVIPTRKWRAAVWFLEHSPGALARTVSSKITKSRRSDG</sequence>
<dbReference type="PANTHER" id="PTHR44196:SF2">
    <property type="entry name" value="SHORT-CHAIN DEHYDROGENASE-RELATED"/>
    <property type="match status" value="1"/>
</dbReference>
<protein>
    <submittedName>
        <fullName evidence="4">SDR family NAD(P)-dependent oxidoreductase</fullName>
    </submittedName>
</protein>
<dbReference type="InterPro" id="IPR036291">
    <property type="entry name" value="NAD(P)-bd_dom_sf"/>
</dbReference>
<keyword evidence="5" id="KW-1185">Reference proteome</keyword>
<dbReference type="Gene3D" id="3.40.50.720">
    <property type="entry name" value="NAD(P)-binding Rossmann-like Domain"/>
    <property type="match status" value="1"/>
</dbReference>
<dbReference type="PRINTS" id="PR00081">
    <property type="entry name" value="GDHRDH"/>
</dbReference>
<reference evidence="4" key="1">
    <citation type="journal article" date="2024" name="Int. J. Syst. Evol. Microbiol.">
        <title>Brooklawnia propionicigenes sp. nov., a facultatively anaerobic, propionate-producing bacterium isolated from a methanogenic reactor treating waste from cattle farms.</title>
        <authorList>
            <person name="Akita Y."/>
            <person name="Ueki A."/>
            <person name="Tonouchi A."/>
            <person name="Sugawara Y."/>
            <person name="Honma S."/>
            <person name="Kaku N."/>
            <person name="Ueki K."/>
        </authorList>
    </citation>
    <scope>NUCLEOTIDE SEQUENCE</scope>
    <source>
        <strain evidence="4">SH051</strain>
    </source>
</reference>
<dbReference type="InterPro" id="IPR002347">
    <property type="entry name" value="SDR_fam"/>
</dbReference>
<dbReference type="GO" id="GO:0016020">
    <property type="term" value="C:membrane"/>
    <property type="evidence" value="ECO:0007669"/>
    <property type="project" value="TreeGrafter"/>
</dbReference>
<name>A0AAN0K9S4_9ACTN</name>
<dbReference type="EMBL" id="AP028056">
    <property type="protein sequence ID" value="BEH02137.1"/>
    <property type="molecule type" value="Genomic_DNA"/>
</dbReference>
<dbReference type="PRINTS" id="PR00080">
    <property type="entry name" value="SDRFAMILY"/>
</dbReference>
<dbReference type="GO" id="GO:0016491">
    <property type="term" value="F:oxidoreductase activity"/>
    <property type="evidence" value="ECO:0007669"/>
    <property type="project" value="UniProtKB-KW"/>
</dbReference>
<evidence type="ECO:0000256" key="3">
    <source>
        <dbReference type="RuleBase" id="RU000363"/>
    </source>
</evidence>
<evidence type="ECO:0000313" key="4">
    <source>
        <dbReference type="EMBL" id="BEH02137.1"/>
    </source>
</evidence>
<evidence type="ECO:0000256" key="2">
    <source>
        <dbReference type="ARBA" id="ARBA00023002"/>
    </source>
</evidence>
<proteinExistence type="inferred from homology"/>
<dbReference type="Proteomes" id="UP001431656">
    <property type="component" value="Chromosome"/>
</dbReference>
<evidence type="ECO:0000256" key="1">
    <source>
        <dbReference type="ARBA" id="ARBA00006484"/>
    </source>
</evidence>
<dbReference type="CDD" id="cd05233">
    <property type="entry name" value="SDR_c"/>
    <property type="match status" value="1"/>
</dbReference>
<accession>A0AAN0K9S4</accession>
<gene>
    <name evidence="4" type="ORF">brsh051_14180</name>
</gene>
<dbReference type="KEGG" id="broo:brsh051_14180"/>
<keyword evidence="2" id="KW-0560">Oxidoreductase</keyword>
<dbReference type="RefSeq" id="WP_286268440.1">
    <property type="nucleotide sequence ID" value="NZ_AP028056.1"/>
</dbReference>
<dbReference type="AlphaFoldDB" id="A0AAN0K9S4"/>
<comment type="similarity">
    <text evidence="1 3">Belongs to the short-chain dehydrogenases/reductases (SDR) family.</text>
</comment>
<dbReference type="Pfam" id="PF00106">
    <property type="entry name" value="adh_short"/>
    <property type="match status" value="1"/>
</dbReference>